<name>A0ABD2PRM8_9PLAT</name>
<comment type="caution">
    <text evidence="1">The sequence shown here is derived from an EMBL/GenBank/DDBJ whole genome shotgun (WGS) entry which is preliminary data.</text>
</comment>
<accession>A0ABD2PRM8</accession>
<feature type="non-terminal residue" evidence="1">
    <location>
        <position position="120"/>
    </location>
</feature>
<proteinExistence type="predicted"/>
<evidence type="ECO:0000313" key="1">
    <source>
        <dbReference type="EMBL" id="KAL3310142.1"/>
    </source>
</evidence>
<keyword evidence="2" id="KW-1185">Reference proteome</keyword>
<dbReference type="EMBL" id="JBJKFK010003203">
    <property type="protein sequence ID" value="KAL3310142.1"/>
    <property type="molecule type" value="Genomic_DNA"/>
</dbReference>
<reference evidence="1 2" key="1">
    <citation type="submission" date="2024-11" db="EMBL/GenBank/DDBJ databases">
        <title>Adaptive evolution of stress response genes in parasites aligns with host niche diversity.</title>
        <authorList>
            <person name="Hahn C."/>
            <person name="Resl P."/>
        </authorList>
    </citation>
    <scope>NUCLEOTIDE SEQUENCE [LARGE SCALE GENOMIC DNA]</scope>
    <source>
        <strain evidence="1">EGGRZ-B1_66</strain>
        <tissue evidence="1">Body</tissue>
    </source>
</reference>
<dbReference type="Proteomes" id="UP001626550">
    <property type="component" value="Unassembled WGS sequence"/>
</dbReference>
<protein>
    <submittedName>
        <fullName evidence="1">Uncharacterized protein</fullName>
    </submittedName>
</protein>
<dbReference type="AlphaFoldDB" id="A0ABD2PRM8"/>
<evidence type="ECO:0000313" key="2">
    <source>
        <dbReference type="Proteomes" id="UP001626550"/>
    </source>
</evidence>
<sequence length="120" mass="13849">MEKICLNSNLSEREAKVVTDLLRSTYVANPNNPNYPFFLTGLDEHFGPSWSYKMTNNENEKPTGHYDKYMMCAPSPTGTRKVLFWQSRKSDNSNTSMRSIKSTLAQEEEKIICESLEKTR</sequence>
<organism evidence="1 2">
    <name type="scientific">Cichlidogyrus casuarinus</name>
    <dbReference type="NCBI Taxonomy" id="1844966"/>
    <lineage>
        <taxon>Eukaryota</taxon>
        <taxon>Metazoa</taxon>
        <taxon>Spiralia</taxon>
        <taxon>Lophotrochozoa</taxon>
        <taxon>Platyhelminthes</taxon>
        <taxon>Monogenea</taxon>
        <taxon>Monopisthocotylea</taxon>
        <taxon>Dactylogyridea</taxon>
        <taxon>Ancyrocephalidae</taxon>
        <taxon>Cichlidogyrus</taxon>
    </lineage>
</organism>
<gene>
    <name evidence="1" type="ORF">Ciccas_011294</name>
</gene>